<feature type="domain" description="Transketolase-like pyrimidine-binding" evidence="1">
    <location>
        <begin position="3"/>
        <end position="57"/>
    </location>
</feature>
<dbReference type="AlphaFoldDB" id="X1J8U3"/>
<name>X1J8U3_9ZZZZ</name>
<reference evidence="2" key="1">
    <citation type="journal article" date="2014" name="Front. Microbiol.">
        <title>High frequency of phylogenetically diverse reductive dehalogenase-homologous genes in deep subseafloor sedimentary metagenomes.</title>
        <authorList>
            <person name="Kawai M."/>
            <person name="Futagami T."/>
            <person name="Toyoda A."/>
            <person name="Takaki Y."/>
            <person name="Nishi S."/>
            <person name="Hori S."/>
            <person name="Arai W."/>
            <person name="Tsubouchi T."/>
            <person name="Morono Y."/>
            <person name="Uchiyama I."/>
            <person name="Ito T."/>
            <person name="Fujiyama A."/>
            <person name="Inagaki F."/>
            <person name="Takami H."/>
        </authorList>
    </citation>
    <scope>NUCLEOTIDE SEQUENCE</scope>
    <source>
        <strain evidence="2">Expedition CK06-06</strain>
    </source>
</reference>
<feature type="non-terminal residue" evidence="2">
    <location>
        <position position="57"/>
    </location>
</feature>
<comment type="caution">
    <text evidence="2">The sequence shown here is derived from an EMBL/GenBank/DDBJ whole genome shotgun (WGS) entry which is preliminary data.</text>
</comment>
<evidence type="ECO:0000259" key="1">
    <source>
        <dbReference type="Pfam" id="PF02779"/>
    </source>
</evidence>
<evidence type="ECO:0000313" key="2">
    <source>
        <dbReference type="EMBL" id="GAH66183.1"/>
    </source>
</evidence>
<proteinExistence type="predicted"/>
<sequence>MKEITMRDAFLNELYDFASKDHRVILISADFGAPSLDKFKTDLSGQFINVGIAEQNM</sequence>
<accession>X1J8U3</accession>
<dbReference type="SUPFAM" id="SSF52518">
    <property type="entry name" value="Thiamin diphosphate-binding fold (THDP-binding)"/>
    <property type="match status" value="1"/>
</dbReference>
<dbReference type="InterPro" id="IPR029061">
    <property type="entry name" value="THDP-binding"/>
</dbReference>
<dbReference type="Pfam" id="PF02779">
    <property type="entry name" value="Transket_pyr"/>
    <property type="match status" value="1"/>
</dbReference>
<dbReference type="EMBL" id="BARU01033328">
    <property type="protein sequence ID" value="GAH66183.1"/>
    <property type="molecule type" value="Genomic_DNA"/>
</dbReference>
<protein>
    <recommendedName>
        <fullName evidence="1">Transketolase-like pyrimidine-binding domain-containing protein</fullName>
    </recommendedName>
</protein>
<dbReference type="InterPro" id="IPR005475">
    <property type="entry name" value="Transketolase-like_Pyr-bd"/>
</dbReference>
<gene>
    <name evidence="2" type="ORF">S03H2_52468</name>
</gene>
<dbReference type="Gene3D" id="3.40.50.970">
    <property type="match status" value="1"/>
</dbReference>
<organism evidence="2">
    <name type="scientific">marine sediment metagenome</name>
    <dbReference type="NCBI Taxonomy" id="412755"/>
    <lineage>
        <taxon>unclassified sequences</taxon>
        <taxon>metagenomes</taxon>
        <taxon>ecological metagenomes</taxon>
    </lineage>
</organism>